<dbReference type="EMBL" id="JAKKPZ010000800">
    <property type="protein sequence ID" value="KAI1692235.1"/>
    <property type="molecule type" value="Genomic_DNA"/>
</dbReference>
<dbReference type="AlphaFoldDB" id="A0AAD4MEZ0"/>
<sequence length="671" mass="77388">MEVKSIFIITVIFPSSTIAFGNWAYKEHSPGVARVSENQLDRIVDLGASAKKSGTVGLPSPRSTILSSWFSETRATPEIEAKKMRRLREKQTNPERVVQREPKAKKSRPKDKIPNIAIMDNGTMVEAFKFLKYCQLGKNSLVTKRFWNLIRSHRHKLALLDVYSITMERRFDNRAPAVIEMFDKELSPEKYNEWVVRNGYSKQIPLECQIAEYESSEYWRYIYGFSAYADQNTTNCHETATTVFYARVEFKDDTWPLCQHFVRLIMDPFIYIRSLSLDSLRDILSLLTEAMNPDRDRLQCEHLSIHINDDTQKFIVWIKDHMRCDEVSVNRHMNMYCDEELLDFFLSGAACTPAIHVTYHVLYDHSKIIVNLVQKFMGLKNRDEYQMVESIQNAEANGFSQGVVKKLKRDFAEFIDGNTRPGIGFINNDIDKKLTLIVKDFSYTRTSTASNFLQILPRNHRYISDAIKFNTGCDLVRNKNCKTRHKHRVHGTKRTTKIISNRDSINISFVELASTENDGGSAGGGERSQTWAEYSAKCDHDFKEAPRPSDFPEPPKVKYGETLEVKVTNFGQGFEYATYNIEINAVDGQDRLLVRAEGQKKLWIRYRACVHRAAIELSVDCNTRTITHVNLNIAELVWTAFQVYNAHSCKEQRKSGLCSLVCRKRACESRK</sequence>
<organism evidence="2 3">
    <name type="scientific">Ditylenchus destructor</name>
    <dbReference type="NCBI Taxonomy" id="166010"/>
    <lineage>
        <taxon>Eukaryota</taxon>
        <taxon>Metazoa</taxon>
        <taxon>Ecdysozoa</taxon>
        <taxon>Nematoda</taxon>
        <taxon>Chromadorea</taxon>
        <taxon>Rhabditida</taxon>
        <taxon>Tylenchina</taxon>
        <taxon>Tylenchomorpha</taxon>
        <taxon>Sphaerularioidea</taxon>
        <taxon>Anguinidae</taxon>
        <taxon>Anguininae</taxon>
        <taxon>Ditylenchus</taxon>
    </lineage>
</organism>
<reference evidence="2" key="1">
    <citation type="submission" date="2022-01" db="EMBL/GenBank/DDBJ databases">
        <title>Genome Sequence Resource for Two Populations of Ditylenchus destructor, the Migratory Endoparasitic Phytonematode.</title>
        <authorList>
            <person name="Zhang H."/>
            <person name="Lin R."/>
            <person name="Xie B."/>
        </authorList>
    </citation>
    <scope>NUCLEOTIDE SEQUENCE</scope>
    <source>
        <strain evidence="2">BazhouSP</strain>
    </source>
</reference>
<gene>
    <name evidence="2" type="ORF">DdX_21368</name>
</gene>
<name>A0AAD4MEZ0_9BILA</name>
<feature type="region of interest" description="Disordered" evidence="1">
    <location>
        <begin position="87"/>
        <end position="110"/>
    </location>
</feature>
<comment type="caution">
    <text evidence="2">The sequence shown here is derived from an EMBL/GenBank/DDBJ whole genome shotgun (WGS) entry which is preliminary data.</text>
</comment>
<protein>
    <submittedName>
        <fullName evidence="2">Uncharacterized protein</fullName>
    </submittedName>
</protein>
<proteinExistence type="predicted"/>
<evidence type="ECO:0000313" key="2">
    <source>
        <dbReference type="EMBL" id="KAI1692235.1"/>
    </source>
</evidence>
<evidence type="ECO:0000256" key="1">
    <source>
        <dbReference type="SAM" id="MobiDB-lite"/>
    </source>
</evidence>
<accession>A0AAD4MEZ0</accession>
<dbReference type="Proteomes" id="UP001201812">
    <property type="component" value="Unassembled WGS sequence"/>
</dbReference>
<evidence type="ECO:0000313" key="3">
    <source>
        <dbReference type="Proteomes" id="UP001201812"/>
    </source>
</evidence>
<feature type="compositionally biased region" description="Basic and acidic residues" evidence="1">
    <location>
        <begin position="89"/>
        <end position="104"/>
    </location>
</feature>
<keyword evidence="3" id="KW-1185">Reference proteome</keyword>